<comment type="caution">
    <text evidence="3">The sequence shown here is derived from an EMBL/GenBank/DDBJ whole genome shotgun (WGS) entry which is preliminary data.</text>
</comment>
<dbReference type="InterPro" id="IPR001584">
    <property type="entry name" value="Integrase_cat-core"/>
</dbReference>
<sequence>MKRKRLLEDLKVDEKNLDPDFWPSVNKTLLSKEDLQIFEKRETAVIMYLRGMKNSKIFDETQIIAKELRRFIRRCLDVDESGLIWGFRALIPKKRLADYNRKASTKIDLTPDARTSGLNGAFSKLLDNYPDIKEKIDKAFLQRRIKIDEVPIVQGNLVHRYFVGLCTKSGIGIHDYPFNTKDKAKRSLYRYLEKLQEEHFGEAAKKYGNEASRRARLLHIDEEIQQPMIIRPYQRVQLDGHRIDAIFTITYTTPEGDTITEILDRLWLLVIVDEATRTILGKHISLSKEYNSDDVLLCVKDAVVPHKKRELTISGLKYLEKGGFPSSEIPEAEWGLWEELSFDNGKANLAKMVKDRLHHIVECRVNPGPVGFPEKRGIIERLFRTLEDRGYHKMVNTTGSNPSDPLRKDPEKQAKKFNISIEELEEITEVIISDYNGIPHGGINNFAPLDLMKQRIERGMEPRVMDPDKRKEAAFLTLQTTRTVQGNVKQGKRPLIHFYGVDYRSEVLSRSPALIGSELTLVVNVEDLRAIRVFINDGSDLGYLTAGGHWGITPHTLRDRKAILKLKEKREIFFSQYDDPMLIFREHLKNKAKTNKSARNRLAQLNRKLDQLVKENESVTQNNSYNQTLNKELSSHRTSEEVKSKKVLRTIFH</sequence>
<dbReference type="EMBL" id="JACVVD010000024">
    <property type="protein sequence ID" value="MBD0384716.1"/>
    <property type="molecule type" value="Genomic_DNA"/>
</dbReference>
<name>A0A926QM89_9BACL</name>
<keyword evidence="4" id="KW-1185">Reference proteome</keyword>
<keyword evidence="1" id="KW-0175">Coiled coil</keyword>
<dbReference type="Proteomes" id="UP000650466">
    <property type="component" value="Unassembled WGS sequence"/>
</dbReference>
<dbReference type="Gene3D" id="3.30.420.10">
    <property type="entry name" value="Ribonuclease H-like superfamily/Ribonuclease H"/>
    <property type="match status" value="1"/>
</dbReference>
<dbReference type="InterPro" id="IPR036397">
    <property type="entry name" value="RNaseH_sf"/>
</dbReference>
<evidence type="ECO:0000259" key="2">
    <source>
        <dbReference type="PROSITE" id="PS50994"/>
    </source>
</evidence>
<evidence type="ECO:0000313" key="4">
    <source>
        <dbReference type="Proteomes" id="UP000650466"/>
    </source>
</evidence>
<accession>A0A926QM89</accession>
<dbReference type="GO" id="GO:0003676">
    <property type="term" value="F:nucleic acid binding"/>
    <property type="evidence" value="ECO:0007669"/>
    <property type="project" value="InterPro"/>
</dbReference>
<dbReference type="InterPro" id="IPR012337">
    <property type="entry name" value="RNaseH-like_sf"/>
</dbReference>
<evidence type="ECO:0000313" key="3">
    <source>
        <dbReference type="EMBL" id="MBD0384716.1"/>
    </source>
</evidence>
<proteinExistence type="predicted"/>
<reference evidence="3" key="1">
    <citation type="submission" date="2020-09" db="EMBL/GenBank/DDBJ databases">
        <title>Draft Genome Sequence of Paenibacillus sp. WST5.</title>
        <authorList>
            <person name="Bao Z."/>
        </authorList>
    </citation>
    <scope>NUCLEOTIDE SEQUENCE</scope>
    <source>
        <strain evidence="3">WST5</strain>
    </source>
</reference>
<feature type="coiled-coil region" evidence="1">
    <location>
        <begin position="588"/>
        <end position="622"/>
    </location>
</feature>
<dbReference type="RefSeq" id="WP_188178474.1">
    <property type="nucleotide sequence ID" value="NZ_JACVVD010000024.1"/>
</dbReference>
<organism evidence="3 4">
    <name type="scientific">Paenibacillus sedimenti</name>
    <dbReference type="NCBI Taxonomy" id="2770274"/>
    <lineage>
        <taxon>Bacteria</taxon>
        <taxon>Bacillati</taxon>
        <taxon>Bacillota</taxon>
        <taxon>Bacilli</taxon>
        <taxon>Bacillales</taxon>
        <taxon>Paenibacillaceae</taxon>
        <taxon>Paenibacillus</taxon>
    </lineage>
</organism>
<dbReference type="GO" id="GO:0015074">
    <property type="term" value="P:DNA integration"/>
    <property type="evidence" value="ECO:0007669"/>
    <property type="project" value="InterPro"/>
</dbReference>
<dbReference type="PROSITE" id="PS50994">
    <property type="entry name" value="INTEGRASE"/>
    <property type="match status" value="1"/>
</dbReference>
<dbReference type="SUPFAM" id="SSF53098">
    <property type="entry name" value="Ribonuclease H-like"/>
    <property type="match status" value="1"/>
</dbReference>
<gene>
    <name evidence="3" type="ORF">ICC18_32290</name>
</gene>
<dbReference type="AlphaFoldDB" id="A0A926QM89"/>
<protein>
    <recommendedName>
        <fullName evidence="2">Integrase catalytic domain-containing protein</fullName>
    </recommendedName>
</protein>
<feature type="domain" description="Integrase catalytic" evidence="2">
    <location>
        <begin position="228"/>
        <end position="456"/>
    </location>
</feature>
<evidence type="ECO:0000256" key="1">
    <source>
        <dbReference type="SAM" id="Coils"/>
    </source>
</evidence>